<keyword evidence="3" id="KW-1185">Reference proteome</keyword>
<evidence type="ECO:0000313" key="2">
    <source>
        <dbReference type="EMBL" id="KAF5345733.1"/>
    </source>
</evidence>
<dbReference type="EMBL" id="JAACJN010000368">
    <property type="protein sequence ID" value="KAF5345733.1"/>
    <property type="molecule type" value="Genomic_DNA"/>
</dbReference>
<reference evidence="2 3" key="1">
    <citation type="journal article" date="2020" name="ISME J.">
        <title>Uncovering the hidden diversity of litter-decomposition mechanisms in mushroom-forming fungi.</title>
        <authorList>
            <person name="Floudas D."/>
            <person name="Bentzer J."/>
            <person name="Ahren D."/>
            <person name="Johansson T."/>
            <person name="Persson P."/>
            <person name="Tunlid A."/>
        </authorList>
    </citation>
    <scope>NUCLEOTIDE SEQUENCE [LARGE SCALE GENOMIC DNA]</scope>
    <source>
        <strain evidence="2 3">CBS 406.79</strain>
    </source>
</reference>
<protein>
    <submittedName>
        <fullName evidence="2">Uncharacterized protein</fullName>
    </submittedName>
</protein>
<evidence type="ECO:0000313" key="3">
    <source>
        <dbReference type="Proteomes" id="UP000518752"/>
    </source>
</evidence>
<feature type="region of interest" description="Disordered" evidence="1">
    <location>
        <begin position="332"/>
        <end position="363"/>
    </location>
</feature>
<gene>
    <name evidence="2" type="ORF">D9757_013303</name>
</gene>
<comment type="caution">
    <text evidence="2">The sequence shown here is derived from an EMBL/GenBank/DDBJ whole genome shotgun (WGS) entry which is preliminary data.</text>
</comment>
<proteinExistence type="predicted"/>
<sequence>MSSTKWQNNPSFIIYTEAESMKRLECNLQIAMKDPMNEYKLYPLINRVATDIAISTSCINEQHSHLLEVHNQAFFGTSKADFRLPDCAACFFDFETGVHFPAFWFEVKPLPAHEDWRTPEAEIRAIQEFENIIPQVRSQVEKALRVFPSIDKCYVFIVVGIYWSLLRFEREREEGARQHTESWFEHKPDFPLTNPIPAAQSTTPTRKRRRKDSGEATRPGIYHSTTLDPLSKQSSAPDITFPKEFLPELLYFNEPLIMGTPVDQYNPVFLRAVQQALSEHHCSMQPSWLSSPDDFDNNLAGDLSAGLEKLASAYALPIVDELTKNIMEQEDAEWPTPQNKSDSTYLPGKHQALERSPYPRRLL</sequence>
<feature type="compositionally biased region" description="Basic and acidic residues" evidence="1">
    <location>
        <begin position="179"/>
        <end position="189"/>
    </location>
</feature>
<organism evidence="2 3">
    <name type="scientific">Collybiopsis confluens</name>
    <dbReference type="NCBI Taxonomy" id="2823264"/>
    <lineage>
        <taxon>Eukaryota</taxon>
        <taxon>Fungi</taxon>
        <taxon>Dikarya</taxon>
        <taxon>Basidiomycota</taxon>
        <taxon>Agaricomycotina</taxon>
        <taxon>Agaricomycetes</taxon>
        <taxon>Agaricomycetidae</taxon>
        <taxon>Agaricales</taxon>
        <taxon>Marasmiineae</taxon>
        <taxon>Omphalotaceae</taxon>
        <taxon>Collybiopsis</taxon>
    </lineage>
</organism>
<dbReference type="AlphaFoldDB" id="A0A8H5FR82"/>
<dbReference type="Proteomes" id="UP000518752">
    <property type="component" value="Unassembled WGS sequence"/>
</dbReference>
<feature type="compositionally biased region" description="Polar residues" evidence="1">
    <location>
        <begin position="223"/>
        <end position="234"/>
    </location>
</feature>
<feature type="region of interest" description="Disordered" evidence="1">
    <location>
        <begin position="179"/>
        <end position="234"/>
    </location>
</feature>
<evidence type="ECO:0000256" key="1">
    <source>
        <dbReference type="SAM" id="MobiDB-lite"/>
    </source>
</evidence>
<accession>A0A8H5FR82</accession>
<name>A0A8H5FR82_9AGAR</name>
<dbReference type="OrthoDB" id="3014102at2759"/>